<dbReference type="EMBL" id="CP066744">
    <property type="protein sequence ID" value="QQK08320.1"/>
    <property type="molecule type" value="Genomic_DNA"/>
</dbReference>
<name>A0AC61MRX1_9FIRM</name>
<proteinExistence type="predicted"/>
<evidence type="ECO:0000313" key="1">
    <source>
        <dbReference type="EMBL" id="QQK08320.1"/>
    </source>
</evidence>
<protein>
    <submittedName>
        <fullName evidence="1">Amidohydrolase family protein</fullName>
    </submittedName>
</protein>
<keyword evidence="2" id="KW-1185">Reference proteome</keyword>
<evidence type="ECO:0000313" key="2">
    <source>
        <dbReference type="Proteomes" id="UP000595814"/>
    </source>
</evidence>
<organism evidence="1 2">
    <name type="scientific">Miniphocaeibacter halophilus</name>
    <dbReference type="NCBI Taxonomy" id="2931922"/>
    <lineage>
        <taxon>Bacteria</taxon>
        <taxon>Bacillati</taxon>
        <taxon>Bacillota</taxon>
        <taxon>Tissierellia</taxon>
        <taxon>Tissierellales</taxon>
        <taxon>Peptoniphilaceae</taxon>
        <taxon>Miniphocaeibacter</taxon>
    </lineage>
</organism>
<dbReference type="Proteomes" id="UP000595814">
    <property type="component" value="Chromosome"/>
</dbReference>
<accession>A0AC61MRX1</accession>
<gene>
    <name evidence="1" type="ORF">JFY71_01905</name>
</gene>
<reference evidence="1 2" key="1">
    <citation type="journal article" date="2022" name="Int. J. Syst. Evol. Microbiol.">
        <title>Miniphocaeibacter halophilus sp. nov., an ammonium-tolerant acetate-producing bacterium isolated from a biogas system.</title>
        <authorList>
            <person name="Schnurer A."/>
            <person name="Singh A."/>
            <person name="Bi S."/>
            <person name="Qiao W."/>
            <person name="Westerholm M."/>
        </authorList>
    </citation>
    <scope>NUCLEOTIDE SEQUENCE [LARGE SCALE GENOMIC DNA]</scope>
    <source>
        <strain evidence="1 2">AMB_01</strain>
    </source>
</reference>
<sequence length="474" mass="53991">MHSDSFVFNKHYGVPQIREGVTSSLNGNCGLSIVPLPKNKKNMILNTLRPVVGRLPKDKEFESFPEYLKLLEKNKHPINFGMNIGNGTLRMAVKGFDKGKLSEEEIQRIHKLLIEAINSGAFAVSLGLEYMPENLYSTEEIIEVLMPIKNTNIPLVTHIRGEGNLLVSSIKEVIYIAKKLNVPLHISHLKCIGKKNWGHLLNEAIKLIENAQNNGMKITADVYPWTAGSTQLVKLLPPQFLEGGEEETLKRLKDPKQREICKNILSKDQEDFENILYLIGWESVMITTVDLEKNQKYVGKLVSEIAKEENKDPYDFAFDLLIEEDLKVSMVNFSLCEDDVERIIKLPFTFIISDSIFPKGGLIHPRQYGSFARFLEIYINKKKILSLEEGIYKITGFPAEVFNIRNKGKIKVGYDADLVIFDLENIKNNSDYINSMEYASGFDYVFVAGEMANKKDKYIEVNVGRILRGEHRLK</sequence>